<dbReference type="RefSeq" id="WP_311505103.1">
    <property type="nucleotide sequence ID" value="NZ_JAVRHK010000040.1"/>
</dbReference>
<keyword evidence="2" id="KW-1185">Reference proteome</keyword>
<gene>
    <name evidence="1" type="ORF">RM539_19540</name>
</gene>
<protein>
    <submittedName>
        <fullName evidence="1">Uncharacterized protein</fullName>
    </submittedName>
</protein>
<reference evidence="1 2" key="1">
    <citation type="submission" date="2023-09" db="EMBL/GenBank/DDBJ databases">
        <authorList>
            <person name="Rey-Velasco X."/>
        </authorList>
    </citation>
    <scope>NUCLEOTIDE SEQUENCE [LARGE SCALE GENOMIC DNA]</scope>
    <source>
        <strain evidence="1 2">F117</strain>
    </source>
</reference>
<organism evidence="1 2">
    <name type="scientific">Autumnicola musiva</name>
    <dbReference type="NCBI Taxonomy" id="3075589"/>
    <lineage>
        <taxon>Bacteria</taxon>
        <taxon>Pseudomonadati</taxon>
        <taxon>Bacteroidota</taxon>
        <taxon>Flavobacteriia</taxon>
        <taxon>Flavobacteriales</taxon>
        <taxon>Flavobacteriaceae</taxon>
        <taxon>Autumnicola</taxon>
    </lineage>
</organism>
<sequence>MKIILLPDPFEYESLGAIQEKALKVLEGFMLNPKTELLDLFDQNEEE</sequence>
<name>A0ABU3DBM6_9FLAO</name>
<evidence type="ECO:0000313" key="2">
    <source>
        <dbReference type="Proteomes" id="UP001262582"/>
    </source>
</evidence>
<accession>A0ABU3DBM6</accession>
<dbReference type="EMBL" id="JAVRHK010000040">
    <property type="protein sequence ID" value="MDT0678770.1"/>
    <property type="molecule type" value="Genomic_DNA"/>
</dbReference>
<dbReference type="Proteomes" id="UP001262582">
    <property type="component" value="Unassembled WGS sequence"/>
</dbReference>
<proteinExistence type="predicted"/>
<evidence type="ECO:0000313" key="1">
    <source>
        <dbReference type="EMBL" id="MDT0678770.1"/>
    </source>
</evidence>
<comment type="caution">
    <text evidence="1">The sequence shown here is derived from an EMBL/GenBank/DDBJ whole genome shotgun (WGS) entry which is preliminary data.</text>
</comment>